<protein>
    <submittedName>
        <fullName evidence="1">Cha101</fullName>
    </submittedName>
</protein>
<dbReference type="EMBL" id="GBRH01185164">
    <property type="protein sequence ID" value="JAE12732.1"/>
    <property type="molecule type" value="Transcribed_RNA"/>
</dbReference>
<name>A0A0A9FK72_ARUDO</name>
<sequence>MILATLHLLSGMTSTFRQSIMAQDWLALFPTFLLRRECNYQKGDLREIL</sequence>
<accession>A0A0A9FK72</accession>
<organism evidence="1">
    <name type="scientific">Arundo donax</name>
    <name type="common">Giant reed</name>
    <name type="synonym">Donax arundinaceus</name>
    <dbReference type="NCBI Taxonomy" id="35708"/>
    <lineage>
        <taxon>Eukaryota</taxon>
        <taxon>Viridiplantae</taxon>
        <taxon>Streptophyta</taxon>
        <taxon>Embryophyta</taxon>
        <taxon>Tracheophyta</taxon>
        <taxon>Spermatophyta</taxon>
        <taxon>Magnoliopsida</taxon>
        <taxon>Liliopsida</taxon>
        <taxon>Poales</taxon>
        <taxon>Poaceae</taxon>
        <taxon>PACMAD clade</taxon>
        <taxon>Arundinoideae</taxon>
        <taxon>Arundineae</taxon>
        <taxon>Arundo</taxon>
    </lineage>
</organism>
<proteinExistence type="predicted"/>
<reference evidence="1" key="1">
    <citation type="submission" date="2014-09" db="EMBL/GenBank/DDBJ databases">
        <authorList>
            <person name="Magalhaes I.L.F."/>
            <person name="Oliveira U."/>
            <person name="Santos F.R."/>
            <person name="Vidigal T.H.D.A."/>
            <person name="Brescovit A.D."/>
            <person name="Santos A.J."/>
        </authorList>
    </citation>
    <scope>NUCLEOTIDE SEQUENCE</scope>
    <source>
        <tissue evidence="1">Shoot tissue taken approximately 20 cm above the soil surface</tissue>
    </source>
</reference>
<reference evidence="1" key="2">
    <citation type="journal article" date="2015" name="Data Brief">
        <title>Shoot transcriptome of the giant reed, Arundo donax.</title>
        <authorList>
            <person name="Barrero R.A."/>
            <person name="Guerrero F.D."/>
            <person name="Moolhuijzen P."/>
            <person name="Goolsby J.A."/>
            <person name="Tidwell J."/>
            <person name="Bellgard S.E."/>
            <person name="Bellgard M.I."/>
        </authorList>
    </citation>
    <scope>NUCLEOTIDE SEQUENCE</scope>
    <source>
        <tissue evidence="1">Shoot tissue taken approximately 20 cm above the soil surface</tissue>
    </source>
</reference>
<evidence type="ECO:0000313" key="1">
    <source>
        <dbReference type="EMBL" id="JAE12732.1"/>
    </source>
</evidence>
<dbReference type="AlphaFoldDB" id="A0A0A9FK72"/>